<protein>
    <submittedName>
        <fullName evidence="1">Uncharacterized protein</fullName>
    </submittedName>
</protein>
<dbReference type="Proteomes" id="UP001177670">
    <property type="component" value="Unassembled WGS sequence"/>
</dbReference>
<dbReference type="EMBL" id="JAHYIQ010000035">
    <property type="protein sequence ID" value="KAK1119650.1"/>
    <property type="molecule type" value="Genomic_DNA"/>
</dbReference>
<accession>A0AA40KGX7</accession>
<comment type="caution">
    <text evidence="1">The sequence shown here is derived from an EMBL/GenBank/DDBJ whole genome shotgun (WGS) entry which is preliminary data.</text>
</comment>
<proteinExistence type="predicted"/>
<reference evidence="1" key="1">
    <citation type="submission" date="2021-10" db="EMBL/GenBank/DDBJ databases">
        <title>Melipona bicolor Genome sequencing and assembly.</title>
        <authorList>
            <person name="Araujo N.S."/>
            <person name="Arias M.C."/>
        </authorList>
    </citation>
    <scope>NUCLEOTIDE SEQUENCE</scope>
    <source>
        <strain evidence="1">USP_2M_L1-L4_2017</strain>
        <tissue evidence="1">Whole body</tissue>
    </source>
</reference>
<sequence>MKQHDVEFNEGYDDRAYKRSYNFYSVGIGMEFDESWNVGSSRRACVEDCAGARLFPCTGNKLGNKITPRPSAATLHALVQYGRVVSPRIVSAAREKSFEGHRAPLRAPSLRVSLRPRWKRTFVAVGEVIAHDPFGKKYSFFTPGYTPIPPPFRNYIASIMSTRSDKRWHNRDDVGLSF</sequence>
<evidence type="ECO:0000313" key="2">
    <source>
        <dbReference type="Proteomes" id="UP001177670"/>
    </source>
</evidence>
<keyword evidence="2" id="KW-1185">Reference proteome</keyword>
<dbReference type="AlphaFoldDB" id="A0AA40KGX7"/>
<organism evidence="1 2">
    <name type="scientific">Melipona bicolor</name>
    <dbReference type="NCBI Taxonomy" id="60889"/>
    <lineage>
        <taxon>Eukaryota</taxon>
        <taxon>Metazoa</taxon>
        <taxon>Ecdysozoa</taxon>
        <taxon>Arthropoda</taxon>
        <taxon>Hexapoda</taxon>
        <taxon>Insecta</taxon>
        <taxon>Pterygota</taxon>
        <taxon>Neoptera</taxon>
        <taxon>Endopterygota</taxon>
        <taxon>Hymenoptera</taxon>
        <taxon>Apocrita</taxon>
        <taxon>Aculeata</taxon>
        <taxon>Apoidea</taxon>
        <taxon>Anthophila</taxon>
        <taxon>Apidae</taxon>
        <taxon>Melipona</taxon>
    </lineage>
</organism>
<name>A0AA40KGX7_9HYME</name>
<gene>
    <name evidence="1" type="ORF">K0M31_013069</name>
</gene>
<evidence type="ECO:0000313" key="1">
    <source>
        <dbReference type="EMBL" id="KAK1119650.1"/>
    </source>
</evidence>